<dbReference type="InterPro" id="IPR000182">
    <property type="entry name" value="GNAT_dom"/>
</dbReference>
<dbReference type="Pfam" id="PF13302">
    <property type="entry name" value="Acetyltransf_3"/>
    <property type="match status" value="1"/>
</dbReference>
<sequence>MRGGSGMREAVLTTRLALRLFEPGHVAALHEIFADPATHPIGEGPFSDIAATEAWIQHRITPRAGTGLCWYGVHHRGTGALLGNCGVFPRRTGAREPEIGYEIRARDQGHGFAREAATAVLAEDLRPHPSMSNSPHPHELVGRRASFGIVEEAVVLGVGDPGQIAHPGPARVRQLLDQLRDRHRRVRQFDGGDAVPADRAAGMPDEHQANGASAAQPQQPGHRARAEQVRAARSGSRSGRPAATPSPSAPPAARFCLPGS</sequence>
<dbReference type="SUPFAM" id="SSF55729">
    <property type="entry name" value="Acyl-CoA N-acyltransferases (Nat)"/>
    <property type="match status" value="1"/>
</dbReference>
<dbReference type="InterPro" id="IPR051531">
    <property type="entry name" value="N-acetyltransferase"/>
</dbReference>
<dbReference type="PANTHER" id="PTHR43792:SF1">
    <property type="entry name" value="N-ACETYLTRANSFERASE DOMAIN-CONTAINING PROTEIN"/>
    <property type="match status" value="1"/>
</dbReference>
<dbReference type="HOGENOM" id="CLU_1068900_0_0_11"/>
<evidence type="ECO:0000256" key="1">
    <source>
        <dbReference type="SAM" id="MobiDB-lite"/>
    </source>
</evidence>
<dbReference type="AlphaFoldDB" id="Q5YMJ8"/>
<name>Q5YMJ8_NOCFA</name>
<dbReference type="InterPro" id="IPR016181">
    <property type="entry name" value="Acyl_CoA_acyltransferase"/>
</dbReference>
<dbReference type="eggNOG" id="COG1670">
    <property type="taxonomic scope" value="Bacteria"/>
</dbReference>
<dbReference type="Proteomes" id="UP000006820">
    <property type="component" value="Plasmid pNF1"/>
</dbReference>
<evidence type="ECO:0000313" key="3">
    <source>
        <dbReference type="EMBL" id="BAD60593.1"/>
    </source>
</evidence>
<feature type="domain" description="N-acetyltransferase" evidence="2">
    <location>
        <begin position="15"/>
        <end position="122"/>
    </location>
</feature>
<dbReference type="GO" id="GO:0016747">
    <property type="term" value="F:acyltransferase activity, transferring groups other than amino-acyl groups"/>
    <property type="evidence" value="ECO:0007669"/>
    <property type="project" value="InterPro"/>
</dbReference>
<gene>
    <name evidence="3" type="ordered locus">PNF1_670</name>
</gene>
<geneLocation type="plasmid" evidence="3 4">
    <name>pNF1</name>
</geneLocation>
<accession>Q5YMJ8</accession>
<protein>
    <recommendedName>
        <fullName evidence="2">N-acetyltransferase domain-containing protein</fullName>
    </recommendedName>
</protein>
<proteinExistence type="predicted"/>
<organism evidence="3 4">
    <name type="scientific">Nocardia farcinica (strain IFM 10152)</name>
    <dbReference type="NCBI Taxonomy" id="247156"/>
    <lineage>
        <taxon>Bacteria</taxon>
        <taxon>Bacillati</taxon>
        <taxon>Actinomycetota</taxon>
        <taxon>Actinomycetes</taxon>
        <taxon>Mycobacteriales</taxon>
        <taxon>Nocardiaceae</taxon>
        <taxon>Nocardia</taxon>
    </lineage>
</organism>
<evidence type="ECO:0000313" key="4">
    <source>
        <dbReference type="Proteomes" id="UP000006820"/>
    </source>
</evidence>
<dbReference type="EMBL" id="AP006619">
    <property type="protein sequence ID" value="BAD60593.1"/>
    <property type="molecule type" value="Genomic_DNA"/>
</dbReference>
<feature type="region of interest" description="Disordered" evidence="1">
    <location>
        <begin position="186"/>
        <end position="260"/>
    </location>
</feature>
<feature type="compositionally biased region" description="Low complexity" evidence="1">
    <location>
        <begin position="231"/>
        <end position="254"/>
    </location>
</feature>
<dbReference type="KEGG" id="nfa:PNF1_670"/>
<keyword evidence="3" id="KW-0614">Plasmid</keyword>
<dbReference type="Gene3D" id="3.40.630.30">
    <property type="match status" value="1"/>
</dbReference>
<feature type="compositionally biased region" description="Polar residues" evidence="1">
    <location>
        <begin position="210"/>
        <end position="219"/>
    </location>
</feature>
<dbReference type="PANTHER" id="PTHR43792">
    <property type="entry name" value="GNAT FAMILY, PUTATIVE (AFU_ORTHOLOGUE AFUA_3G00765)-RELATED-RELATED"/>
    <property type="match status" value="1"/>
</dbReference>
<evidence type="ECO:0000259" key="2">
    <source>
        <dbReference type="Pfam" id="PF13302"/>
    </source>
</evidence>
<keyword evidence="4" id="KW-1185">Reference proteome</keyword>
<reference evidence="3 4" key="1">
    <citation type="journal article" date="2004" name="Proc. Natl. Acad. Sci. U.S.A.">
        <title>The complete genomic sequence of Nocardia farcinica IFM 10152.</title>
        <authorList>
            <person name="Ishikawa J."/>
            <person name="Yamashita A."/>
            <person name="Mikami Y."/>
            <person name="Hoshino Y."/>
            <person name="Kurita H."/>
            <person name="Hotta K."/>
            <person name="Shiba T."/>
            <person name="Hattori M."/>
        </authorList>
    </citation>
    <scope>NUCLEOTIDE SEQUENCE [LARGE SCALE GENOMIC DNA]</scope>
    <source>
        <strain evidence="3 4">IFM 10152</strain>
        <plasmid evidence="4">Plasmid pNF1</plasmid>
    </source>
</reference>